<dbReference type="CDD" id="cd17546">
    <property type="entry name" value="REC_hyHK_CKI1_RcsC-like"/>
    <property type="match status" value="1"/>
</dbReference>
<dbReference type="PROSITE" id="PS50894">
    <property type="entry name" value="HPT"/>
    <property type="match status" value="1"/>
</dbReference>
<dbReference type="KEGG" id="dsa:Desal_1726"/>
<dbReference type="FunFam" id="3.30.565.10:FF:000010">
    <property type="entry name" value="Sensor histidine kinase RcsC"/>
    <property type="match status" value="1"/>
</dbReference>
<dbReference type="InterPro" id="IPR003661">
    <property type="entry name" value="HisK_dim/P_dom"/>
</dbReference>
<keyword evidence="5" id="KW-0808">Transferase</keyword>
<evidence type="ECO:0000313" key="18">
    <source>
        <dbReference type="Proteomes" id="UP000002601"/>
    </source>
</evidence>
<feature type="domain" description="HPt" evidence="16">
    <location>
        <begin position="553"/>
        <end position="646"/>
    </location>
</feature>
<dbReference type="Gene3D" id="1.20.120.160">
    <property type="entry name" value="HPT domain"/>
    <property type="match status" value="1"/>
</dbReference>
<evidence type="ECO:0000256" key="12">
    <source>
        <dbReference type="PROSITE-ProRule" id="PRU00110"/>
    </source>
</evidence>
<dbReference type="GO" id="GO:0005886">
    <property type="term" value="C:plasma membrane"/>
    <property type="evidence" value="ECO:0007669"/>
    <property type="project" value="UniProtKB-SubCell"/>
</dbReference>
<dbReference type="InterPro" id="IPR008207">
    <property type="entry name" value="Sig_transdc_His_kin_Hpt_dom"/>
</dbReference>
<dbReference type="GO" id="GO:0005524">
    <property type="term" value="F:ATP binding"/>
    <property type="evidence" value="ECO:0007669"/>
    <property type="project" value="UniProtKB-KW"/>
</dbReference>
<reference evidence="17 18" key="1">
    <citation type="submission" date="2009-06" db="EMBL/GenBank/DDBJ databases">
        <title>Complete sequence of Desulfovibrio salexigens DSM 2638.</title>
        <authorList>
            <consortium name="US DOE Joint Genome Institute"/>
            <person name="Lucas S."/>
            <person name="Copeland A."/>
            <person name="Lapidus A."/>
            <person name="Glavina del Rio T."/>
            <person name="Tice H."/>
            <person name="Bruce D."/>
            <person name="Goodwin L."/>
            <person name="Pitluck S."/>
            <person name="Munk A.C."/>
            <person name="Brettin T."/>
            <person name="Detter J.C."/>
            <person name="Han C."/>
            <person name="Tapia R."/>
            <person name="Larimer F."/>
            <person name="Land M."/>
            <person name="Hauser L."/>
            <person name="Kyrpides N."/>
            <person name="Anderson I."/>
            <person name="Wall J.D."/>
            <person name="Arkin A.P."/>
            <person name="Dehal P."/>
            <person name="Chivian D."/>
            <person name="Giles B."/>
            <person name="Hazen T.C."/>
        </authorList>
    </citation>
    <scope>NUCLEOTIDE SEQUENCE [LARGE SCALE GENOMIC DNA]</scope>
    <source>
        <strain evidence="18">ATCC 14822 / DSM 2638 / NCIMB 8403 / VKM B-1763</strain>
    </source>
</reference>
<protein>
    <recommendedName>
        <fullName evidence="3">histidine kinase</fullName>
        <ecNumber evidence="3">2.7.13.3</ecNumber>
    </recommendedName>
</protein>
<dbReference type="PRINTS" id="PR00344">
    <property type="entry name" value="BCTRLSENSOR"/>
</dbReference>
<comment type="catalytic activity">
    <reaction evidence="1">
        <text>ATP + protein L-histidine = ADP + protein N-phospho-L-histidine.</text>
        <dbReference type="EC" id="2.7.13.3"/>
    </reaction>
</comment>
<dbReference type="RefSeq" id="WP_015851604.1">
    <property type="nucleotide sequence ID" value="NC_012881.1"/>
</dbReference>
<dbReference type="Pfam" id="PF00512">
    <property type="entry name" value="HisKA"/>
    <property type="match status" value="1"/>
</dbReference>
<dbReference type="Gene3D" id="3.30.565.10">
    <property type="entry name" value="Histidine kinase-like ATPase, C-terminal domain"/>
    <property type="match status" value="1"/>
</dbReference>
<gene>
    <name evidence="17" type="ordered locus">Desal_1726</name>
</gene>
<evidence type="ECO:0000256" key="13">
    <source>
        <dbReference type="PROSITE-ProRule" id="PRU00169"/>
    </source>
</evidence>
<dbReference type="PROSITE" id="PS50110">
    <property type="entry name" value="RESPONSE_REGULATORY"/>
    <property type="match status" value="2"/>
</dbReference>
<dbReference type="InterPro" id="IPR011006">
    <property type="entry name" value="CheY-like_superfamily"/>
</dbReference>
<evidence type="ECO:0000256" key="9">
    <source>
        <dbReference type="ARBA" id="ARBA00022840"/>
    </source>
</evidence>
<evidence type="ECO:0000256" key="3">
    <source>
        <dbReference type="ARBA" id="ARBA00012438"/>
    </source>
</evidence>
<dbReference type="InterPro" id="IPR003594">
    <property type="entry name" value="HATPase_dom"/>
</dbReference>
<dbReference type="SMART" id="SM00388">
    <property type="entry name" value="HisKA"/>
    <property type="match status" value="1"/>
</dbReference>
<dbReference type="SUPFAM" id="SSF47226">
    <property type="entry name" value="Histidine-containing phosphotransfer domain, HPT domain"/>
    <property type="match status" value="1"/>
</dbReference>
<dbReference type="InterPro" id="IPR004358">
    <property type="entry name" value="Sig_transdc_His_kin-like_C"/>
</dbReference>
<dbReference type="FunFam" id="1.10.287.130:FF:000004">
    <property type="entry name" value="Ethylene receptor 1"/>
    <property type="match status" value="1"/>
</dbReference>
<dbReference type="eggNOG" id="COG0784">
    <property type="taxonomic scope" value="Bacteria"/>
</dbReference>
<evidence type="ECO:0000256" key="7">
    <source>
        <dbReference type="ARBA" id="ARBA00022741"/>
    </source>
</evidence>
<dbReference type="Pfam" id="PF02518">
    <property type="entry name" value="HATPase_c"/>
    <property type="match status" value="1"/>
</dbReference>
<evidence type="ECO:0000259" key="15">
    <source>
        <dbReference type="PROSITE" id="PS50110"/>
    </source>
</evidence>
<proteinExistence type="predicted"/>
<dbReference type="PANTHER" id="PTHR45339:SF5">
    <property type="entry name" value="HISTIDINE KINASE"/>
    <property type="match status" value="1"/>
</dbReference>
<evidence type="ECO:0000256" key="6">
    <source>
        <dbReference type="ARBA" id="ARBA00022692"/>
    </source>
</evidence>
<evidence type="ECO:0000256" key="5">
    <source>
        <dbReference type="ARBA" id="ARBA00022679"/>
    </source>
</evidence>
<dbReference type="PANTHER" id="PTHR45339">
    <property type="entry name" value="HYBRID SIGNAL TRANSDUCTION HISTIDINE KINASE J"/>
    <property type="match status" value="1"/>
</dbReference>
<accession>C6BTK8</accession>
<feature type="modified residue" description="4-aspartylphosphate" evidence="13">
    <location>
        <position position="448"/>
    </location>
</feature>
<evidence type="ECO:0000256" key="2">
    <source>
        <dbReference type="ARBA" id="ARBA00004370"/>
    </source>
</evidence>
<comment type="caution">
    <text evidence="12">Lacks conserved residue(s) required for the propagation of feature annotation.</text>
</comment>
<dbReference type="SUPFAM" id="SSF52172">
    <property type="entry name" value="CheY-like"/>
    <property type="match status" value="2"/>
</dbReference>
<dbReference type="CDD" id="cd17534">
    <property type="entry name" value="REC_DC-like"/>
    <property type="match status" value="1"/>
</dbReference>
<dbReference type="SUPFAM" id="SSF47384">
    <property type="entry name" value="Homodimeric domain of signal transducing histidine kinase"/>
    <property type="match status" value="1"/>
</dbReference>
<keyword evidence="8 17" id="KW-0418">Kinase</keyword>
<dbReference type="Proteomes" id="UP000002601">
    <property type="component" value="Chromosome"/>
</dbReference>
<feature type="domain" description="Response regulatory" evidence="15">
    <location>
        <begin position="399"/>
        <end position="518"/>
    </location>
</feature>
<dbReference type="Pfam" id="PF00072">
    <property type="entry name" value="Response_reg"/>
    <property type="match status" value="2"/>
</dbReference>
<dbReference type="SMART" id="SM00448">
    <property type="entry name" value="REC"/>
    <property type="match status" value="2"/>
</dbReference>
<dbReference type="CDD" id="cd16922">
    <property type="entry name" value="HATPase_EvgS-ArcB-TorS-like"/>
    <property type="match status" value="1"/>
</dbReference>
<dbReference type="Gene3D" id="1.10.287.130">
    <property type="match status" value="1"/>
</dbReference>
<dbReference type="eggNOG" id="COG0642">
    <property type="taxonomic scope" value="Bacteria"/>
</dbReference>
<keyword evidence="10" id="KW-1133">Transmembrane helix</keyword>
<evidence type="ECO:0000259" key="14">
    <source>
        <dbReference type="PROSITE" id="PS50109"/>
    </source>
</evidence>
<evidence type="ECO:0000259" key="16">
    <source>
        <dbReference type="PROSITE" id="PS50894"/>
    </source>
</evidence>
<keyword evidence="6" id="KW-0812">Transmembrane</keyword>
<dbReference type="InterPro" id="IPR036641">
    <property type="entry name" value="HPT_dom_sf"/>
</dbReference>
<dbReference type="InterPro" id="IPR036097">
    <property type="entry name" value="HisK_dim/P_sf"/>
</dbReference>
<dbReference type="STRING" id="526222.Desal_1726"/>
<keyword evidence="7" id="KW-0547">Nucleotide-binding</keyword>
<dbReference type="AlphaFoldDB" id="C6BTK8"/>
<evidence type="ECO:0000256" key="4">
    <source>
        <dbReference type="ARBA" id="ARBA00022553"/>
    </source>
</evidence>
<dbReference type="SMART" id="SM00387">
    <property type="entry name" value="HATPase_c"/>
    <property type="match status" value="1"/>
</dbReference>
<dbReference type="EC" id="2.7.13.3" evidence="3"/>
<evidence type="ECO:0000313" key="17">
    <source>
        <dbReference type="EMBL" id="ACS79788.1"/>
    </source>
</evidence>
<keyword evidence="18" id="KW-1185">Reference proteome</keyword>
<keyword evidence="11" id="KW-0472">Membrane</keyword>
<dbReference type="OrthoDB" id="5291616at2"/>
<feature type="modified residue" description="4-aspartylphosphate" evidence="13">
    <location>
        <position position="55"/>
    </location>
</feature>
<keyword evidence="9" id="KW-0067">ATP-binding</keyword>
<feature type="domain" description="Histidine kinase" evidence="14">
    <location>
        <begin position="149"/>
        <end position="375"/>
    </location>
</feature>
<evidence type="ECO:0000256" key="8">
    <source>
        <dbReference type="ARBA" id="ARBA00022777"/>
    </source>
</evidence>
<evidence type="ECO:0000256" key="10">
    <source>
        <dbReference type="ARBA" id="ARBA00022989"/>
    </source>
</evidence>
<organism evidence="17 18">
    <name type="scientific">Maridesulfovibrio salexigens (strain ATCC 14822 / DSM 2638 / NCIMB 8403 / VKM B-1763)</name>
    <name type="common">Desulfovibrio salexigens</name>
    <dbReference type="NCBI Taxonomy" id="526222"/>
    <lineage>
        <taxon>Bacteria</taxon>
        <taxon>Pseudomonadati</taxon>
        <taxon>Thermodesulfobacteriota</taxon>
        <taxon>Desulfovibrionia</taxon>
        <taxon>Desulfovibrionales</taxon>
        <taxon>Desulfovibrionaceae</taxon>
        <taxon>Maridesulfovibrio</taxon>
    </lineage>
</organism>
<feature type="domain" description="Response regulatory" evidence="15">
    <location>
        <begin position="5"/>
        <end position="120"/>
    </location>
</feature>
<dbReference type="CDD" id="cd00082">
    <property type="entry name" value="HisKA"/>
    <property type="match status" value="1"/>
</dbReference>
<comment type="subcellular location">
    <subcellularLocation>
        <location evidence="2">Membrane</location>
    </subcellularLocation>
</comment>
<dbReference type="PROSITE" id="PS50109">
    <property type="entry name" value="HIS_KIN"/>
    <property type="match status" value="1"/>
</dbReference>
<keyword evidence="4 13" id="KW-0597">Phosphoprotein</keyword>
<dbReference type="Gene3D" id="3.40.50.2300">
    <property type="match status" value="2"/>
</dbReference>
<name>C6BTK8_MARSD</name>
<dbReference type="InterPro" id="IPR001789">
    <property type="entry name" value="Sig_transdc_resp-reg_receiver"/>
</dbReference>
<dbReference type="InterPro" id="IPR036890">
    <property type="entry name" value="HATPase_C_sf"/>
</dbReference>
<evidence type="ECO:0000256" key="1">
    <source>
        <dbReference type="ARBA" id="ARBA00000085"/>
    </source>
</evidence>
<dbReference type="EMBL" id="CP001649">
    <property type="protein sequence ID" value="ACS79788.1"/>
    <property type="molecule type" value="Genomic_DNA"/>
</dbReference>
<dbReference type="GO" id="GO:0000155">
    <property type="term" value="F:phosphorelay sensor kinase activity"/>
    <property type="evidence" value="ECO:0007669"/>
    <property type="project" value="InterPro"/>
</dbReference>
<dbReference type="Pfam" id="PF01627">
    <property type="entry name" value="Hpt"/>
    <property type="match status" value="1"/>
</dbReference>
<sequence length="651" mass="71999">MAGKRILVVDDEKIVNLDIQATLKRLGYIIAGDAVTGDEAIEKAGATRPDLVLMDIKLQGEMDGIEAANIIIKTYDIPVVFLTAFSDEKTLSRAKLSGPFGYLLKPFEERELRSSIEIALYKHGMEQEYRQAVADAEAANEAKSSFLATISHELRTPMNGILGLSEILLSSGLASEQKEYVELIKGSASSLLRVLNDMLDYSKIERRILELREGIFDIRQILSLVMNSHGPNAINKGLNIECFLHPEISGELQGDSGRLTQILNNIVSNAIKYTDKGGITIEVMPDDCMDDPYPAGSLRLLFVVSDTGVGISRGKADSIFESFTQLEDYMTRKHGGIGLGLAITHNLVNMLQGAIWLETKPSQGSSFYFTAVFKPVTDSLDSKHPRSIYECMDFSSFKRILLADDNIITRRVVSAFLEDSNCELEMVENGQEAISLLATKSFDLVIMDIQMPVMDGLEATRLIRTGYIDNVEPQVPVLALTAHAMKGDRERCLEVGMNGYLSKPFNSSELMQAMLSVVKGEGGADPVRVEQDTDFGNGPNLDLKGTIRRLDGNDKLVREIYRHFLKLVPDHLAKVDEAIANTDLEVLKSEVVFLRGLSLDVGAHKLSSLTSEIEKYLQHGNLEIVEGLVSRMKKEADNTFEVMSDYILKST</sequence>
<evidence type="ECO:0000256" key="11">
    <source>
        <dbReference type="ARBA" id="ARBA00023136"/>
    </source>
</evidence>
<dbReference type="SUPFAM" id="SSF55874">
    <property type="entry name" value="ATPase domain of HSP90 chaperone/DNA topoisomerase II/histidine kinase"/>
    <property type="match status" value="1"/>
</dbReference>
<dbReference type="InterPro" id="IPR005467">
    <property type="entry name" value="His_kinase_dom"/>
</dbReference>
<dbReference type="HOGENOM" id="CLU_000445_114_15_7"/>